<dbReference type="InterPro" id="IPR013976">
    <property type="entry name" value="HDOD"/>
</dbReference>
<dbReference type="InterPro" id="IPR003607">
    <property type="entry name" value="HD/PDEase_dom"/>
</dbReference>
<dbReference type="PROSITE" id="PS51833">
    <property type="entry name" value="HDOD"/>
    <property type="match status" value="1"/>
</dbReference>
<feature type="domain" description="HDOD" evidence="1">
    <location>
        <begin position="16"/>
        <end position="212"/>
    </location>
</feature>
<dbReference type="Pfam" id="PF08668">
    <property type="entry name" value="HDOD"/>
    <property type="match status" value="1"/>
</dbReference>
<dbReference type="EMBL" id="MELI01000062">
    <property type="protein sequence ID" value="OFW33653.1"/>
    <property type="molecule type" value="Genomic_DNA"/>
</dbReference>
<sequence>MGQEVAQKILKEIRDLPPFSAIANRALKLTNDPRASAVDISRVISYDPAFTARVLRMANSAYYGFARKVTTVSEAIVILGYETLKSVVLALTLQKFYDNEVRGYGLEKGDMWKHSVGCALASRLLATQVKYPAVEEAFVAGLLHDVGKVILNEYVRDEIDEIIELAGSQGLSFAEAEKRVLGFDHQDIGSKVAEKWNFNDTIVEAIRCHHRPERAKKEPELTAIVHVADFICLSLGLGIGNDGMLYPLKKEALEILKLDEPEIDNLIYSAYSIAEEIEKILT</sequence>
<protein>
    <recommendedName>
        <fullName evidence="1">HDOD domain-containing protein</fullName>
    </recommendedName>
</protein>
<gene>
    <name evidence="2" type="ORF">A2074_02480</name>
</gene>
<dbReference type="Proteomes" id="UP000178086">
    <property type="component" value="Unassembled WGS sequence"/>
</dbReference>
<dbReference type="PANTHER" id="PTHR33525:SF3">
    <property type="entry name" value="RIBONUCLEASE Y"/>
    <property type="match status" value="1"/>
</dbReference>
<dbReference type="Gene3D" id="1.10.3210.10">
    <property type="entry name" value="Hypothetical protein af1432"/>
    <property type="match status" value="1"/>
</dbReference>
<dbReference type="NCBIfam" id="TIGR00277">
    <property type="entry name" value="HDIG"/>
    <property type="match status" value="1"/>
</dbReference>
<dbReference type="AlphaFoldDB" id="A0A1F2USM6"/>
<dbReference type="PANTHER" id="PTHR33525">
    <property type="match status" value="1"/>
</dbReference>
<proteinExistence type="predicted"/>
<dbReference type="SUPFAM" id="SSF109604">
    <property type="entry name" value="HD-domain/PDEase-like"/>
    <property type="match status" value="1"/>
</dbReference>
<evidence type="ECO:0000259" key="1">
    <source>
        <dbReference type="PROSITE" id="PS51833"/>
    </source>
</evidence>
<dbReference type="CDD" id="cd00077">
    <property type="entry name" value="HDc"/>
    <property type="match status" value="1"/>
</dbReference>
<name>A0A1F2USM6_9ACTN</name>
<dbReference type="InterPro" id="IPR052340">
    <property type="entry name" value="RNase_Y/CdgJ"/>
</dbReference>
<accession>A0A1F2USM6</accession>
<dbReference type="InterPro" id="IPR006675">
    <property type="entry name" value="HDIG_dom"/>
</dbReference>
<organism evidence="2 3">
    <name type="scientific">Candidatus Aquicultor primus</name>
    <dbReference type="NCBI Taxonomy" id="1797195"/>
    <lineage>
        <taxon>Bacteria</taxon>
        <taxon>Bacillati</taxon>
        <taxon>Actinomycetota</taxon>
        <taxon>Candidatus Aquicultoria</taxon>
        <taxon>Candidatus Aquicultorales</taxon>
        <taxon>Candidatus Aquicultoraceae</taxon>
        <taxon>Candidatus Aquicultor</taxon>
    </lineage>
</organism>
<reference evidence="2 3" key="1">
    <citation type="journal article" date="2016" name="Nat. Commun.">
        <title>Thousands of microbial genomes shed light on interconnected biogeochemical processes in an aquifer system.</title>
        <authorList>
            <person name="Anantharaman K."/>
            <person name="Brown C.T."/>
            <person name="Hug L.A."/>
            <person name="Sharon I."/>
            <person name="Castelle C.J."/>
            <person name="Probst A.J."/>
            <person name="Thomas B.C."/>
            <person name="Singh A."/>
            <person name="Wilkins M.J."/>
            <person name="Karaoz U."/>
            <person name="Brodie E.L."/>
            <person name="Williams K.H."/>
            <person name="Hubbard S.S."/>
            <person name="Banfield J.F."/>
        </authorList>
    </citation>
    <scope>NUCLEOTIDE SEQUENCE [LARGE SCALE GENOMIC DNA]</scope>
</reference>
<dbReference type="SMART" id="SM00471">
    <property type="entry name" value="HDc"/>
    <property type="match status" value="1"/>
</dbReference>
<comment type="caution">
    <text evidence="2">The sequence shown here is derived from an EMBL/GenBank/DDBJ whole genome shotgun (WGS) entry which is preliminary data.</text>
</comment>
<evidence type="ECO:0000313" key="2">
    <source>
        <dbReference type="EMBL" id="OFW33653.1"/>
    </source>
</evidence>
<evidence type="ECO:0000313" key="3">
    <source>
        <dbReference type="Proteomes" id="UP000178086"/>
    </source>
</evidence>